<evidence type="ECO:0000313" key="3">
    <source>
        <dbReference type="Proteomes" id="UP000615446"/>
    </source>
</evidence>
<accession>A0A8H3L6T2</accession>
<dbReference type="GO" id="GO:0015074">
    <property type="term" value="P:DNA integration"/>
    <property type="evidence" value="ECO:0007669"/>
    <property type="project" value="InterPro"/>
</dbReference>
<dbReference type="InterPro" id="IPR001584">
    <property type="entry name" value="Integrase_cat-core"/>
</dbReference>
<reference evidence="2" key="1">
    <citation type="submission" date="2019-10" db="EMBL/GenBank/DDBJ databases">
        <title>Conservation and host-specific expression of non-tandemly repeated heterogenous ribosome RNA gene in arbuscular mycorrhizal fungi.</title>
        <authorList>
            <person name="Maeda T."/>
            <person name="Kobayashi Y."/>
            <person name="Nakagawa T."/>
            <person name="Ezawa T."/>
            <person name="Yamaguchi K."/>
            <person name="Bino T."/>
            <person name="Nishimoto Y."/>
            <person name="Shigenobu S."/>
            <person name="Kawaguchi M."/>
        </authorList>
    </citation>
    <scope>NUCLEOTIDE SEQUENCE</scope>
    <source>
        <strain evidence="2">HR1</strain>
    </source>
</reference>
<sequence length="277" mass="33848">MNQKKKPQVVIINEVDEVRKLTIVENIIKEFEKKGKKVRFNRFKKRRQNDEKFKELNKKYKWLFRKQIVEEINRKIIEYNDEDIIILDKSSYNEKSYREMKIIENIEKKKKYELNNNKLYRIKKNKRLLIIKRYEFKGLLYMIHNYDLSVHFGINATYEKFIEKKEKYIKKNKLHPIKIKEPFYQIGIDFVGPLLVTKRGNKYIIIAIDYFTKCPEIKVIKKNNAEIIAEFIYEEIICRHGIPQRIISDRGIHFKNKIIEELMKKFNIKHKFLTSHQ</sequence>
<dbReference type="AlphaFoldDB" id="A0A8H3L6T2"/>
<dbReference type="GO" id="GO:0005634">
    <property type="term" value="C:nucleus"/>
    <property type="evidence" value="ECO:0007669"/>
    <property type="project" value="UniProtKB-ARBA"/>
</dbReference>
<evidence type="ECO:0000313" key="2">
    <source>
        <dbReference type="EMBL" id="GES80413.1"/>
    </source>
</evidence>
<feature type="domain" description="Integrase catalytic" evidence="1">
    <location>
        <begin position="178"/>
        <end position="277"/>
    </location>
</feature>
<dbReference type="Proteomes" id="UP000615446">
    <property type="component" value="Unassembled WGS sequence"/>
</dbReference>
<dbReference type="Gene3D" id="3.30.420.10">
    <property type="entry name" value="Ribonuclease H-like superfamily/Ribonuclease H"/>
    <property type="match status" value="1"/>
</dbReference>
<comment type="caution">
    <text evidence="2">The sequence shown here is derived from an EMBL/GenBank/DDBJ whole genome shotgun (WGS) entry which is preliminary data.</text>
</comment>
<dbReference type="Gene3D" id="1.10.340.70">
    <property type="match status" value="1"/>
</dbReference>
<dbReference type="SUPFAM" id="SSF53098">
    <property type="entry name" value="Ribonuclease H-like"/>
    <property type="match status" value="1"/>
</dbReference>
<proteinExistence type="predicted"/>
<name>A0A8H3L6T2_9GLOM</name>
<dbReference type="InterPro" id="IPR036397">
    <property type="entry name" value="RNaseH_sf"/>
</dbReference>
<dbReference type="Pfam" id="PF00665">
    <property type="entry name" value="rve"/>
    <property type="match status" value="1"/>
</dbReference>
<dbReference type="GO" id="GO:0003676">
    <property type="term" value="F:nucleic acid binding"/>
    <property type="evidence" value="ECO:0007669"/>
    <property type="project" value="InterPro"/>
</dbReference>
<organism evidence="2 3">
    <name type="scientific">Rhizophagus clarus</name>
    <dbReference type="NCBI Taxonomy" id="94130"/>
    <lineage>
        <taxon>Eukaryota</taxon>
        <taxon>Fungi</taxon>
        <taxon>Fungi incertae sedis</taxon>
        <taxon>Mucoromycota</taxon>
        <taxon>Glomeromycotina</taxon>
        <taxon>Glomeromycetes</taxon>
        <taxon>Glomerales</taxon>
        <taxon>Glomeraceae</taxon>
        <taxon>Rhizophagus</taxon>
    </lineage>
</organism>
<dbReference type="InterPro" id="IPR012337">
    <property type="entry name" value="RNaseH-like_sf"/>
</dbReference>
<gene>
    <name evidence="2" type="ORF">RCL2_000769700</name>
</gene>
<dbReference type="PROSITE" id="PS50994">
    <property type="entry name" value="INTEGRASE"/>
    <property type="match status" value="1"/>
</dbReference>
<dbReference type="PANTHER" id="PTHR37984:SF5">
    <property type="entry name" value="PROTEIN NYNRIN-LIKE"/>
    <property type="match status" value="1"/>
</dbReference>
<dbReference type="EMBL" id="BLAL01000049">
    <property type="protein sequence ID" value="GES80413.1"/>
    <property type="molecule type" value="Genomic_DNA"/>
</dbReference>
<protein>
    <submittedName>
        <fullName evidence="2">Protein NYNRIN-like</fullName>
    </submittedName>
</protein>
<dbReference type="OrthoDB" id="5592268at2759"/>
<dbReference type="PANTHER" id="PTHR37984">
    <property type="entry name" value="PROTEIN CBG26694"/>
    <property type="match status" value="1"/>
</dbReference>
<evidence type="ECO:0000259" key="1">
    <source>
        <dbReference type="PROSITE" id="PS50994"/>
    </source>
</evidence>
<dbReference type="InterPro" id="IPR050951">
    <property type="entry name" value="Retrovirus_Pol_polyprotein"/>
</dbReference>